<dbReference type="InterPro" id="IPR021080">
    <property type="entry name" value="Minor_capsid_protein"/>
</dbReference>
<dbReference type="AlphaFoldDB" id="A0A511UUF1"/>
<dbReference type="Pfam" id="PF11114">
    <property type="entry name" value="Minor_capsid_2"/>
    <property type="match status" value="1"/>
</dbReference>
<keyword evidence="2" id="KW-1185">Reference proteome</keyword>
<organism evidence="1 2">
    <name type="scientific">Cerasibacillus quisquiliarum</name>
    <dbReference type="NCBI Taxonomy" id="227865"/>
    <lineage>
        <taxon>Bacteria</taxon>
        <taxon>Bacillati</taxon>
        <taxon>Bacillota</taxon>
        <taxon>Bacilli</taxon>
        <taxon>Bacillales</taxon>
        <taxon>Bacillaceae</taxon>
        <taxon>Cerasibacillus</taxon>
    </lineage>
</organism>
<evidence type="ECO:0000313" key="2">
    <source>
        <dbReference type="Proteomes" id="UP000321491"/>
    </source>
</evidence>
<protein>
    <recommendedName>
        <fullName evidence="3">Capsid protein</fullName>
    </recommendedName>
</protein>
<dbReference type="EMBL" id="BJXW01000007">
    <property type="protein sequence ID" value="GEN30235.1"/>
    <property type="molecule type" value="Genomic_DNA"/>
</dbReference>
<name>A0A511UUF1_9BACI</name>
<reference evidence="1 2" key="1">
    <citation type="submission" date="2019-07" db="EMBL/GenBank/DDBJ databases">
        <title>Whole genome shotgun sequence of Cerasibacillus quisquiliarum NBRC 102429.</title>
        <authorList>
            <person name="Hosoyama A."/>
            <person name="Uohara A."/>
            <person name="Ohji S."/>
            <person name="Ichikawa N."/>
        </authorList>
    </citation>
    <scope>NUCLEOTIDE SEQUENCE [LARGE SCALE GENOMIC DNA]</scope>
    <source>
        <strain evidence="1 2">NBRC 102429</strain>
    </source>
</reference>
<sequence>MQIKVTKDLSRIPRRVNTMTKLGQYALINQVHSDMNNYVPFLRGDLRNQSTQSLDSKSVIYNVPYARVQFFTQFKNYTTPGTGPRWDLKAKAIHGKSWERVTKRAMK</sequence>
<proteinExistence type="predicted"/>
<dbReference type="OrthoDB" id="2221953at2"/>
<comment type="caution">
    <text evidence="1">The sequence shown here is derived from an EMBL/GenBank/DDBJ whole genome shotgun (WGS) entry which is preliminary data.</text>
</comment>
<evidence type="ECO:0008006" key="3">
    <source>
        <dbReference type="Google" id="ProtNLM"/>
    </source>
</evidence>
<accession>A0A511UUF1</accession>
<dbReference type="Proteomes" id="UP000321491">
    <property type="component" value="Unassembled WGS sequence"/>
</dbReference>
<evidence type="ECO:0000313" key="1">
    <source>
        <dbReference type="EMBL" id="GEN30235.1"/>
    </source>
</evidence>
<dbReference type="RefSeq" id="WP_146935311.1">
    <property type="nucleotide sequence ID" value="NZ_BJXW01000007.1"/>
</dbReference>
<gene>
    <name evidence="1" type="ORF">CQU01_04730</name>
</gene>